<feature type="region of interest" description="Disordered" evidence="1">
    <location>
        <begin position="1"/>
        <end position="49"/>
    </location>
</feature>
<sequence>MSAEGDGNDDIKRQVLFGTGYGKPPMATRFEKGRSGNPAGRPRRAAPDLSMAEQPMLGAVLKAANKKIQMIEGGKPIELSARDAVAQKIFVDAIKGNARSQGLVSDLITRADEAHAREMRQRNELWEWYKAAKTAQLEDAKRRGEPAPSFLPHPDDIVTDPHTGPRFVGPVDEDEQRELERALQLRETLIMQDALDHKSTHRPDGRQFNDPGAAMVMAMLLEKAIPPRLRLSDIEWIHRQFKYEGISKRTLLKLLFTAWRKIGRPRQRGYLSLDLRVVKKWFEDFGAMYQEVQAGNLDVDAMARGEFDHAALDFMERRGLH</sequence>
<protein>
    <submittedName>
        <fullName evidence="3">DUF5681 domain-containing protein</fullName>
    </submittedName>
</protein>
<evidence type="ECO:0000256" key="1">
    <source>
        <dbReference type="SAM" id="MobiDB-lite"/>
    </source>
</evidence>
<dbReference type="Proteomes" id="UP001597349">
    <property type="component" value="Unassembled WGS sequence"/>
</dbReference>
<accession>A0ABW4WCN1</accession>
<comment type="caution">
    <text evidence="3">The sequence shown here is derived from an EMBL/GenBank/DDBJ whole genome shotgun (WGS) entry which is preliminary data.</text>
</comment>
<gene>
    <name evidence="3" type="ORF">ACFSQT_10890</name>
</gene>
<organism evidence="3 4">
    <name type="scientific">Mesorhizobium calcicola</name>
    <dbReference type="NCBI Taxonomy" id="1300310"/>
    <lineage>
        <taxon>Bacteria</taxon>
        <taxon>Pseudomonadati</taxon>
        <taxon>Pseudomonadota</taxon>
        <taxon>Alphaproteobacteria</taxon>
        <taxon>Hyphomicrobiales</taxon>
        <taxon>Phyllobacteriaceae</taxon>
        <taxon>Mesorhizobium</taxon>
    </lineage>
</organism>
<dbReference type="Pfam" id="PF18932">
    <property type="entry name" value="DUF5681"/>
    <property type="match status" value="1"/>
</dbReference>
<dbReference type="RefSeq" id="WP_379018385.1">
    <property type="nucleotide sequence ID" value="NZ_JBHUGY010000018.1"/>
</dbReference>
<name>A0ABW4WCN1_9HYPH</name>
<reference evidence="4" key="1">
    <citation type="journal article" date="2019" name="Int. J. Syst. Evol. Microbiol.">
        <title>The Global Catalogue of Microorganisms (GCM) 10K type strain sequencing project: providing services to taxonomists for standard genome sequencing and annotation.</title>
        <authorList>
            <consortium name="The Broad Institute Genomics Platform"/>
            <consortium name="The Broad Institute Genome Sequencing Center for Infectious Disease"/>
            <person name="Wu L."/>
            <person name="Ma J."/>
        </authorList>
    </citation>
    <scope>NUCLEOTIDE SEQUENCE [LARGE SCALE GENOMIC DNA]</scope>
    <source>
        <strain evidence="4">CGMCC 1.16226</strain>
    </source>
</reference>
<feature type="domain" description="DUF5681" evidence="2">
    <location>
        <begin position="27"/>
        <end position="111"/>
    </location>
</feature>
<evidence type="ECO:0000313" key="4">
    <source>
        <dbReference type="Proteomes" id="UP001597349"/>
    </source>
</evidence>
<evidence type="ECO:0000259" key="2">
    <source>
        <dbReference type="Pfam" id="PF18932"/>
    </source>
</evidence>
<keyword evidence="4" id="KW-1185">Reference proteome</keyword>
<dbReference type="EMBL" id="JBHUGY010000018">
    <property type="protein sequence ID" value="MFD2053580.1"/>
    <property type="molecule type" value="Genomic_DNA"/>
</dbReference>
<proteinExistence type="predicted"/>
<dbReference type="InterPro" id="IPR043736">
    <property type="entry name" value="DUF5681"/>
</dbReference>
<evidence type="ECO:0000313" key="3">
    <source>
        <dbReference type="EMBL" id="MFD2053580.1"/>
    </source>
</evidence>